<protein>
    <recommendedName>
        <fullName evidence="6">NAC domain-containing protein</fullName>
    </recommendedName>
</protein>
<dbReference type="GO" id="GO:0006355">
    <property type="term" value="P:regulation of DNA-templated transcription"/>
    <property type="evidence" value="ECO:0007669"/>
    <property type="project" value="InterPro"/>
</dbReference>
<proteinExistence type="predicted"/>
<keyword evidence="4" id="KW-0539">Nucleus</keyword>
<evidence type="ECO:0000313" key="7">
    <source>
        <dbReference type="EMBL" id="GJN07067.1"/>
    </source>
</evidence>
<dbReference type="Pfam" id="PF02365">
    <property type="entry name" value="NAM"/>
    <property type="match status" value="1"/>
</dbReference>
<evidence type="ECO:0000256" key="1">
    <source>
        <dbReference type="ARBA" id="ARBA00023015"/>
    </source>
</evidence>
<reference evidence="7" key="2">
    <citation type="submission" date="2021-12" db="EMBL/GenBank/DDBJ databases">
        <title>Resequencing data analysis of finger millet.</title>
        <authorList>
            <person name="Hatakeyama M."/>
            <person name="Aluri S."/>
            <person name="Balachadran M.T."/>
            <person name="Sivarajan S.R."/>
            <person name="Poveda L."/>
            <person name="Shimizu-Inatsugi R."/>
            <person name="Schlapbach R."/>
            <person name="Sreeman S.M."/>
            <person name="Shimizu K.K."/>
        </authorList>
    </citation>
    <scope>NUCLEOTIDE SEQUENCE</scope>
</reference>
<sequence length="444" mass="48120">MASLPPMESVLHLGFRFEPTPQQAVSYYLPRLIAGEPMHPAIRAFIHAADIYAAAPGALAAQFRPTPGKSDRFFFTTVERQRMRQGKDVRYVRVAGPGSWTFQRSDDVKDEGGSGSVKVGEVRKLRYKYRNGGAATDWLMEEYSCACGGVKGAVVGDKERVFCMVYVSPNAAAESPARQESAAFFSAAAPEPAVVTAPATVVVTKKRPPPPPLEPAMVVARKRPPEPAVVTAPAIVRKRPPPLLIVKPACPKRIRGAPISPIRPPSPAAARTIPSLRPCAPQKTQMQKQPGCAPAGPVQPPRPSQPQQQQATLPKLSSVPRQLLPPRASAPVKQEPLTPRAVPAPVPAPEDDDFNDFISDIEAKLEASEVQVVATSWLGDVHGVDEQGQQVLLPPQDEADDDMDLFASSLNDVLHTNEEIPPLPQKEEHKYVDPFEAAFAEEQE</sequence>
<dbReference type="SUPFAM" id="SSF101941">
    <property type="entry name" value="NAC domain"/>
    <property type="match status" value="1"/>
</dbReference>
<evidence type="ECO:0000313" key="8">
    <source>
        <dbReference type="Proteomes" id="UP001054889"/>
    </source>
</evidence>
<organism evidence="7 8">
    <name type="scientific">Eleusine coracana subsp. coracana</name>
    <dbReference type="NCBI Taxonomy" id="191504"/>
    <lineage>
        <taxon>Eukaryota</taxon>
        <taxon>Viridiplantae</taxon>
        <taxon>Streptophyta</taxon>
        <taxon>Embryophyta</taxon>
        <taxon>Tracheophyta</taxon>
        <taxon>Spermatophyta</taxon>
        <taxon>Magnoliopsida</taxon>
        <taxon>Liliopsida</taxon>
        <taxon>Poales</taxon>
        <taxon>Poaceae</taxon>
        <taxon>PACMAD clade</taxon>
        <taxon>Chloridoideae</taxon>
        <taxon>Cynodonteae</taxon>
        <taxon>Eleusininae</taxon>
        <taxon>Eleusine</taxon>
    </lineage>
</organism>
<keyword evidence="3" id="KW-0804">Transcription</keyword>
<dbReference type="InterPro" id="IPR003441">
    <property type="entry name" value="NAC-dom"/>
</dbReference>
<dbReference type="AlphaFoldDB" id="A0AAV5D930"/>
<keyword evidence="2" id="KW-0238">DNA-binding</keyword>
<dbReference type="EMBL" id="BQKI01000013">
    <property type="protein sequence ID" value="GJN07067.1"/>
    <property type="molecule type" value="Genomic_DNA"/>
</dbReference>
<dbReference type="PANTHER" id="PTHR31719">
    <property type="entry name" value="NAC TRANSCRIPTION FACTOR 56"/>
    <property type="match status" value="1"/>
</dbReference>
<feature type="region of interest" description="Disordered" evidence="5">
    <location>
        <begin position="280"/>
        <end position="350"/>
    </location>
</feature>
<evidence type="ECO:0000259" key="6">
    <source>
        <dbReference type="PROSITE" id="PS51005"/>
    </source>
</evidence>
<evidence type="ECO:0000256" key="5">
    <source>
        <dbReference type="SAM" id="MobiDB-lite"/>
    </source>
</evidence>
<evidence type="ECO:0000256" key="2">
    <source>
        <dbReference type="ARBA" id="ARBA00023125"/>
    </source>
</evidence>
<comment type="caution">
    <text evidence="7">The sequence shown here is derived from an EMBL/GenBank/DDBJ whole genome shotgun (WGS) entry which is preliminary data.</text>
</comment>
<accession>A0AAV5D930</accession>
<feature type="domain" description="NAC" evidence="6">
    <location>
        <begin position="11"/>
        <end position="168"/>
    </location>
</feature>
<dbReference type="PANTHER" id="PTHR31719:SF243">
    <property type="entry name" value="NAC DOMAIN-CONTAINING PROTEIN"/>
    <property type="match status" value="1"/>
</dbReference>
<dbReference type="InterPro" id="IPR036093">
    <property type="entry name" value="NAC_dom_sf"/>
</dbReference>
<gene>
    <name evidence="7" type="primary">ga24858</name>
    <name evidence="7" type="ORF">PR202_ga24858</name>
</gene>
<keyword evidence="8" id="KW-1185">Reference proteome</keyword>
<name>A0AAV5D930_ELECO</name>
<keyword evidence="1" id="KW-0805">Transcription regulation</keyword>
<evidence type="ECO:0000256" key="3">
    <source>
        <dbReference type="ARBA" id="ARBA00023163"/>
    </source>
</evidence>
<reference evidence="7" key="1">
    <citation type="journal article" date="2018" name="DNA Res.">
        <title>Multiple hybrid de novo genome assembly of finger millet, an orphan allotetraploid crop.</title>
        <authorList>
            <person name="Hatakeyama M."/>
            <person name="Aluri S."/>
            <person name="Balachadran M.T."/>
            <person name="Sivarajan S.R."/>
            <person name="Patrignani A."/>
            <person name="Gruter S."/>
            <person name="Poveda L."/>
            <person name="Shimizu-Inatsugi R."/>
            <person name="Baeten J."/>
            <person name="Francoijs K.J."/>
            <person name="Nataraja K.N."/>
            <person name="Reddy Y.A.N."/>
            <person name="Phadnis S."/>
            <person name="Ravikumar R.L."/>
            <person name="Schlapbach R."/>
            <person name="Sreeman S.M."/>
            <person name="Shimizu K.K."/>
        </authorList>
    </citation>
    <scope>NUCLEOTIDE SEQUENCE</scope>
</reference>
<dbReference type="PROSITE" id="PS51005">
    <property type="entry name" value="NAC"/>
    <property type="match status" value="1"/>
</dbReference>
<evidence type="ECO:0000256" key="4">
    <source>
        <dbReference type="ARBA" id="ARBA00023242"/>
    </source>
</evidence>
<dbReference type="Gene3D" id="2.170.150.80">
    <property type="entry name" value="NAC domain"/>
    <property type="match status" value="1"/>
</dbReference>
<dbReference type="GO" id="GO:0003677">
    <property type="term" value="F:DNA binding"/>
    <property type="evidence" value="ECO:0007669"/>
    <property type="project" value="UniProtKB-KW"/>
</dbReference>
<dbReference type="Proteomes" id="UP001054889">
    <property type="component" value="Unassembled WGS sequence"/>
</dbReference>